<dbReference type="SUPFAM" id="SSF46894">
    <property type="entry name" value="C-terminal effector domain of the bipartite response regulators"/>
    <property type="match status" value="1"/>
</dbReference>
<accession>A0A3L6ZQU3</accession>
<comment type="caution">
    <text evidence="10">The sequence shown here is derived from an EMBL/GenBank/DDBJ whole genome shotgun (WGS) entry which is preliminary data.</text>
</comment>
<dbReference type="AlphaFoldDB" id="A0A3L6ZQU3"/>
<keyword evidence="2" id="KW-0902">Two-component regulatory system</keyword>
<feature type="domain" description="OmpR/PhoB-type" evidence="9">
    <location>
        <begin position="159"/>
        <end position="259"/>
    </location>
</feature>
<dbReference type="GO" id="GO:0000156">
    <property type="term" value="F:phosphorelay response regulator activity"/>
    <property type="evidence" value="ECO:0007669"/>
    <property type="project" value="TreeGrafter"/>
</dbReference>
<dbReference type="OrthoDB" id="5147062at2"/>
<keyword evidence="3" id="KW-0805">Transcription regulation</keyword>
<evidence type="ECO:0000256" key="7">
    <source>
        <dbReference type="PROSITE-ProRule" id="PRU01091"/>
    </source>
</evidence>
<dbReference type="Pfam" id="PF00486">
    <property type="entry name" value="Trans_reg_C"/>
    <property type="match status" value="1"/>
</dbReference>
<dbReference type="PANTHER" id="PTHR48111">
    <property type="entry name" value="REGULATOR OF RPOS"/>
    <property type="match status" value="1"/>
</dbReference>
<sequence length="259" mass="27902">MTQVRPTKRGDSAAAEFAYAHAGATHMGLPTLRWPLRVLVIDSATVITSDAPEALFSRGIDLMPYSEGTGALIGLLKDEPALVVAPTDMAEIDLVRFVTAVVTWTEIPVVVGLGSEPGAGERAFQALEAGARSILALPFNADQISMAVRQMGFTADSSTVSMRIGPLTLDPQAHRLTVDGNDVNVTPREFELLRYLMRNHPRVVTVEELTQAANIYEDSTDAATRVHLTRLRKKLDGVSIAGGPSVLENVRGLGYRLRG</sequence>
<evidence type="ECO:0000259" key="9">
    <source>
        <dbReference type="PROSITE" id="PS51755"/>
    </source>
</evidence>
<feature type="DNA-binding region" description="OmpR/PhoB-type" evidence="7">
    <location>
        <begin position="159"/>
        <end position="259"/>
    </location>
</feature>
<dbReference type="Gene3D" id="1.10.10.10">
    <property type="entry name" value="Winged helix-like DNA-binding domain superfamily/Winged helix DNA-binding domain"/>
    <property type="match status" value="1"/>
</dbReference>
<dbReference type="PROSITE" id="PS50110">
    <property type="entry name" value="RESPONSE_REGULATORY"/>
    <property type="match status" value="1"/>
</dbReference>
<name>A0A3L6ZQU3_9MICO</name>
<evidence type="ECO:0000256" key="5">
    <source>
        <dbReference type="ARBA" id="ARBA00023163"/>
    </source>
</evidence>
<dbReference type="EMBL" id="RCUV01000010">
    <property type="protein sequence ID" value="RLP70313.1"/>
    <property type="molecule type" value="Genomic_DNA"/>
</dbReference>
<dbReference type="GO" id="GO:0005829">
    <property type="term" value="C:cytosol"/>
    <property type="evidence" value="ECO:0007669"/>
    <property type="project" value="TreeGrafter"/>
</dbReference>
<keyword evidence="11" id="KW-1185">Reference proteome</keyword>
<dbReference type="PROSITE" id="PS51755">
    <property type="entry name" value="OMPR_PHOB"/>
    <property type="match status" value="1"/>
</dbReference>
<dbReference type="SUPFAM" id="SSF52172">
    <property type="entry name" value="CheY-like"/>
    <property type="match status" value="1"/>
</dbReference>
<proteinExistence type="predicted"/>
<dbReference type="SMART" id="SM00862">
    <property type="entry name" value="Trans_reg_C"/>
    <property type="match status" value="1"/>
</dbReference>
<evidence type="ECO:0000256" key="3">
    <source>
        <dbReference type="ARBA" id="ARBA00023015"/>
    </source>
</evidence>
<evidence type="ECO:0000313" key="10">
    <source>
        <dbReference type="EMBL" id="RLP70313.1"/>
    </source>
</evidence>
<dbReference type="GO" id="GO:0006355">
    <property type="term" value="P:regulation of DNA-templated transcription"/>
    <property type="evidence" value="ECO:0007669"/>
    <property type="project" value="InterPro"/>
</dbReference>
<dbReference type="Proteomes" id="UP000270299">
    <property type="component" value="Unassembled WGS sequence"/>
</dbReference>
<comment type="caution">
    <text evidence="6">Lacks conserved residue(s) required for the propagation of feature annotation.</text>
</comment>
<keyword evidence="5" id="KW-0804">Transcription</keyword>
<dbReference type="InterPro" id="IPR001789">
    <property type="entry name" value="Sig_transdc_resp-reg_receiver"/>
</dbReference>
<feature type="domain" description="Response regulatory" evidence="8">
    <location>
        <begin position="37"/>
        <end position="152"/>
    </location>
</feature>
<evidence type="ECO:0000256" key="6">
    <source>
        <dbReference type="PROSITE-ProRule" id="PRU00169"/>
    </source>
</evidence>
<evidence type="ECO:0000256" key="1">
    <source>
        <dbReference type="ARBA" id="ARBA00022553"/>
    </source>
</evidence>
<evidence type="ECO:0000259" key="8">
    <source>
        <dbReference type="PROSITE" id="PS50110"/>
    </source>
</evidence>
<dbReference type="Gene3D" id="3.40.50.2300">
    <property type="match status" value="1"/>
</dbReference>
<gene>
    <name evidence="10" type="ORF">D9V29_10175</name>
</gene>
<reference evidence="10 11" key="1">
    <citation type="submission" date="2018-10" db="EMBL/GenBank/DDBJ databases">
        <authorList>
            <person name="Li J."/>
        </authorList>
    </citation>
    <scope>NUCLEOTIDE SEQUENCE [LARGE SCALE GENOMIC DNA]</scope>
    <source>
        <strain evidence="10 11">CCTCC AB209002</strain>
    </source>
</reference>
<keyword evidence="4 7" id="KW-0238">DNA-binding</keyword>
<keyword evidence="1" id="KW-0597">Phosphoprotein</keyword>
<dbReference type="PANTHER" id="PTHR48111:SF1">
    <property type="entry name" value="TWO-COMPONENT RESPONSE REGULATOR ORR33"/>
    <property type="match status" value="1"/>
</dbReference>
<organism evidence="10 11">
    <name type="scientific">Mycetocola manganoxydans</name>
    <dbReference type="NCBI Taxonomy" id="699879"/>
    <lineage>
        <taxon>Bacteria</taxon>
        <taxon>Bacillati</taxon>
        <taxon>Actinomycetota</taxon>
        <taxon>Actinomycetes</taxon>
        <taxon>Micrococcales</taxon>
        <taxon>Microbacteriaceae</taxon>
        <taxon>Mycetocola</taxon>
    </lineage>
</organism>
<dbReference type="InterPro" id="IPR039420">
    <property type="entry name" value="WalR-like"/>
</dbReference>
<dbReference type="GO" id="GO:0000976">
    <property type="term" value="F:transcription cis-regulatory region binding"/>
    <property type="evidence" value="ECO:0007669"/>
    <property type="project" value="TreeGrafter"/>
</dbReference>
<protein>
    <submittedName>
        <fullName evidence="10">DNA-binding response regulator</fullName>
    </submittedName>
</protein>
<dbReference type="CDD" id="cd00383">
    <property type="entry name" value="trans_reg_C"/>
    <property type="match status" value="1"/>
</dbReference>
<evidence type="ECO:0000313" key="11">
    <source>
        <dbReference type="Proteomes" id="UP000270299"/>
    </source>
</evidence>
<dbReference type="InterPro" id="IPR016032">
    <property type="entry name" value="Sig_transdc_resp-reg_C-effctor"/>
</dbReference>
<dbReference type="InterPro" id="IPR036388">
    <property type="entry name" value="WH-like_DNA-bd_sf"/>
</dbReference>
<dbReference type="GO" id="GO:0032993">
    <property type="term" value="C:protein-DNA complex"/>
    <property type="evidence" value="ECO:0007669"/>
    <property type="project" value="TreeGrafter"/>
</dbReference>
<evidence type="ECO:0000256" key="4">
    <source>
        <dbReference type="ARBA" id="ARBA00023125"/>
    </source>
</evidence>
<dbReference type="InterPro" id="IPR001867">
    <property type="entry name" value="OmpR/PhoB-type_DNA-bd"/>
</dbReference>
<dbReference type="InterPro" id="IPR011006">
    <property type="entry name" value="CheY-like_superfamily"/>
</dbReference>
<evidence type="ECO:0000256" key="2">
    <source>
        <dbReference type="ARBA" id="ARBA00023012"/>
    </source>
</evidence>